<dbReference type="OrthoDB" id="4504273at2"/>
<name>E5XLP8_SEGRC</name>
<feature type="region of interest" description="Disordered" evidence="1">
    <location>
        <begin position="86"/>
        <end position="105"/>
    </location>
</feature>
<gene>
    <name evidence="2" type="ORF">HMPREF9336_00417</name>
</gene>
<dbReference type="STRING" id="679197.HMPREF9336_00417"/>
<evidence type="ECO:0008006" key="4">
    <source>
        <dbReference type="Google" id="ProtNLM"/>
    </source>
</evidence>
<sequence>MSDGKLHMKAERVREAARAVGALADKMDADKQKLDGELAATDGSWGNDDAGRDFAKGHVPATQTSGESGKGLIGAVRSLSVALGEAADGVEGKDEGNAHNLDTRA</sequence>
<protein>
    <recommendedName>
        <fullName evidence="4">WXG100 family type VII secretion target</fullName>
    </recommendedName>
</protein>
<dbReference type="HOGENOM" id="CLU_142297_2_1_11"/>
<dbReference type="EMBL" id="ACZI02000003">
    <property type="protein sequence ID" value="EFV14726.1"/>
    <property type="molecule type" value="Genomic_DNA"/>
</dbReference>
<keyword evidence="3" id="KW-1185">Reference proteome</keyword>
<comment type="caution">
    <text evidence="2">The sequence shown here is derived from an EMBL/GenBank/DDBJ whole genome shotgun (WGS) entry which is preliminary data.</text>
</comment>
<dbReference type="AlphaFoldDB" id="E5XLP8"/>
<evidence type="ECO:0000313" key="3">
    <source>
        <dbReference type="Proteomes" id="UP000004816"/>
    </source>
</evidence>
<proteinExistence type="predicted"/>
<organism evidence="2 3">
    <name type="scientific">Segniliparus rugosus (strain ATCC BAA-974 / DSM 45345 / CCUG 50838 / CIP 108380 / JCM 13579 / CDC 945)</name>
    <dbReference type="NCBI Taxonomy" id="679197"/>
    <lineage>
        <taxon>Bacteria</taxon>
        <taxon>Bacillati</taxon>
        <taxon>Actinomycetota</taxon>
        <taxon>Actinomycetes</taxon>
        <taxon>Mycobacteriales</taxon>
        <taxon>Segniliparaceae</taxon>
        <taxon>Segniliparus</taxon>
    </lineage>
</organism>
<dbReference type="Proteomes" id="UP000004816">
    <property type="component" value="Unassembled WGS sequence"/>
</dbReference>
<evidence type="ECO:0000256" key="1">
    <source>
        <dbReference type="SAM" id="MobiDB-lite"/>
    </source>
</evidence>
<feature type="compositionally biased region" description="Basic and acidic residues" evidence="1">
    <location>
        <begin position="90"/>
        <end position="105"/>
    </location>
</feature>
<accession>E5XLP8</accession>
<evidence type="ECO:0000313" key="2">
    <source>
        <dbReference type="EMBL" id="EFV14726.1"/>
    </source>
</evidence>
<dbReference type="Gene3D" id="1.10.287.1060">
    <property type="entry name" value="ESAT-6-like"/>
    <property type="match status" value="1"/>
</dbReference>
<reference evidence="2 3" key="1">
    <citation type="journal article" date="2011" name="Stand. Genomic Sci.">
        <title>High quality draft genome sequence of Segniliparus rugosus CDC 945(T)= (ATCC BAA-974(T)).</title>
        <authorList>
            <person name="Earl A.M."/>
            <person name="Desjardins C.A."/>
            <person name="Fitzgerald M.G."/>
            <person name="Arachchi H.M."/>
            <person name="Zeng Q."/>
            <person name="Mehta T."/>
            <person name="Griggs A."/>
            <person name="Birren B.W."/>
            <person name="Toney N.C."/>
            <person name="Carr J."/>
            <person name="Posey J."/>
            <person name="Butler W.R."/>
        </authorList>
    </citation>
    <scope>NUCLEOTIDE SEQUENCE [LARGE SCALE GENOMIC DNA]</scope>
    <source>
        <strain evidence="3">ATCC BAA-974 / DSM 45345 / CCUG 50838 / CIP 108380 / JCM 13579 / CDC 945</strain>
    </source>
</reference>
<dbReference type="RefSeq" id="WP_007467362.1">
    <property type="nucleotide sequence ID" value="NZ_KI391954.1"/>
</dbReference>